<reference evidence="2 3" key="1">
    <citation type="submission" date="2021-06" db="EMBL/GenBank/DDBJ databases">
        <authorList>
            <person name="Kallberg Y."/>
            <person name="Tangrot J."/>
            <person name="Rosling A."/>
        </authorList>
    </citation>
    <scope>NUCLEOTIDE SEQUENCE [LARGE SCALE GENOMIC DNA]</scope>
    <source>
        <strain evidence="2 3">120-4 pot B 10/14</strain>
    </source>
</reference>
<dbReference type="Proteomes" id="UP000789901">
    <property type="component" value="Unassembled WGS sequence"/>
</dbReference>
<protein>
    <submittedName>
        <fullName evidence="2">8743_t:CDS:1</fullName>
    </submittedName>
</protein>
<organism evidence="2 3">
    <name type="scientific">Gigaspora margarita</name>
    <dbReference type="NCBI Taxonomy" id="4874"/>
    <lineage>
        <taxon>Eukaryota</taxon>
        <taxon>Fungi</taxon>
        <taxon>Fungi incertae sedis</taxon>
        <taxon>Mucoromycota</taxon>
        <taxon>Glomeromycotina</taxon>
        <taxon>Glomeromycetes</taxon>
        <taxon>Diversisporales</taxon>
        <taxon>Gigasporaceae</taxon>
        <taxon>Gigaspora</taxon>
    </lineage>
</organism>
<gene>
    <name evidence="2" type="ORF">GMARGA_LOCUS14739</name>
</gene>
<feature type="region of interest" description="Disordered" evidence="1">
    <location>
        <begin position="1"/>
        <end position="42"/>
    </location>
</feature>
<proteinExistence type="predicted"/>
<sequence>ALPAAGKRSKDDYGGKRGVQDPGTECSSPNAATKTNFKEEKQTRMGNMTKRAHFMDIVCYESNSKGKSQAGERSSNKCFKKSQVKYAKGEMNLELEPDSFINKI</sequence>
<accession>A0ABN7V5S8</accession>
<feature type="compositionally biased region" description="Basic and acidic residues" evidence="1">
    <location>
        <begin position="8"/>
        <end position="19"/>
    </location>
</feature>
<dbReference type="EMBL" id="CAJVQB010009888">
    <property type="protein sequence ID" value="CAG8734754.1"/>
    <property type="molecule type" value="Genomic_DNA"/>
</dbReference>
<keyword evidence="3" id="KW-1185">Reference proteome</keyword>
<comment type="caution">
    <text evidence="2">The sequence shown here is derived from an EMBL/GenBank/DDBJ whole genome shotgun (WGS) entry which is preliminary data.</text>
</comment>
<feature type="non-terminal residue" evidence="2">
    <location>
        <position position="1"/>
    </location>
</feature>
<evidence type="ECO:0000313" key="3">
    <source>
        <dbReference type="Proteomes" id="UP000789901"/>
    </source>
</evidence>
<evidence type="ECO:0000313" key="2">
    <source>
        <dbReference type="EMBL" id="CAG8734754.1"/>
    </source>
</evidence>
<evidence type="ECO:0000256" key="1">
    <source>
        <dbReference type="SAM" id="MobiDB-lite"/>
    </source>
</evidence>
<feature type="compositionally biased region" description="Polar residues" evidence="1">
    <location>
        <begin position="25"/>
        <end position="35"/>
    </location>
</feature>
<name>A0ABN7V5S8_GIGMA</name>